<dbReference type="Proteomes" id="UP000694388">
    <property type="component" value="Unplaced"/>
</dbReference>
<organism evidence="3 4">
    <name type="scientific">Eptatretus burgeri</name>
    <name type="common">Inshore hagfish</name>
    <dbReference type="NCBI Taxonomy" id="7764"/>
    <lineage>
        <taxon>Eukaryota</taxon>
        <taxon>Metazoa</taxon>
        <taxon>Chordata</taxon>
        <taxon>Craniata</taxon>
        <taxon>Vertebrata</taxon>
        <taxon>Cyclostomata</taxon>
        <taxon>Myxini</taxon>
        <taxon>Myxiniformes</taxon>
        <taxon>Myxinidae</taxon>
        <taxon>Eptatretinae</taxon>
        <taxon>Eptatretus</taxon>
    </lineage>
</organism>
<dbReference type="SMART" id="SM00332">
    <property type="entry name" value="PP2Cc"/>
    <property type="match status" value="1"/>
</dbReference>
<evidence type="ECO:0000313" key="4">
    <source>
        <dbReference type="Proteomes" id="UP000694388"/>
    </source>
</evidence>
<dbReference type="OMA" id="ANCSHIH"/>
<dbReference type="Gene3D" id="3.60.40.10">
    <property type="entry name" value="PPM-type phosphatase domain"/>
    <property type="match status" value="1"/>
</dbReference>
<feature type="domain" description="PPM-type phosphatase" evidence="2">
    <location>
        <begin position="1"/>
        <end position="250"/>
    </location>
</feature>
<dbReference type="InterPro" id="IPR015655">
    <property type="entry name" value="PP2C"/>
</dbReference>
<dbReference type="AlphaFoldDB" id="A0A8C4QMR1"/>
<keyword evidence="4" id="KW-1185">Reference proteome</keyword>
<reference evidence="3" key="2">
    <citation type="submission" date="2025-09" db="UniProtKB">
        <authorList>
            <consortium name="Ensembl"/>
        </authorList>
    </citation>
    <scope>IDENTIFICATION</scope>
</reference>
<reference evidence="3" key="1">
    <citation type="submission" date="2025-08" db="UniProtKB">
        <authorList>
            <consortium name="Ensembl"/>
        </authorList>
    </citation>
    <scope>IDENTIFICATION</scope>
</reference>
<protein>
    <submittedName>
        <fullName evidence="3">Protein phosphatase, Mg2+/Mn2+ dependent 1L</fullName>
    </submittedName>
</protein>
<dbReference type="PROSITE" id="PS51746">
    <property type="entry name" value="PPM_2"/>
    <property type="match status" value="1"/>
</dbReference>
<evidence type="ECO:0000259" key="2">
    <source>
        <dbReference type="PROSITE" id="PS51746"/>
    </source>
</evidence>
<dbReference type="GeneTree" id="ENSGT00940000157030"/>
<accession>A0A8C4QMR1</accession>
<sequence>MAAFAESKLAADLVHTRLLRRFHELFDGGWLNDNPVIAKESGPKSSPRPQPSSEQSSLVSRPAVAAVLKEEISMAERELLKSLSSVHDSSGTSLLLLLIWHQGLAVASVGDSRAVLCSADGKALSLTHEHKPYLQPERGRIKRAGGYISFDGAWRVQGILSASRSLGDPDLKANGIVIAEPEIATFDPIALHSHLVLLASPGFWDAISGEVACGFLSSRIAEPGFGAEGLARQAASKASADSLAVMVVKTNRDNSGTLS</sequence>
<dbReference type="PANTHER" id="PTHR47992">
    <property type="entry name" value="PROTEIN PHOSPHATASE"/>
    <property type="match status" value="1"/>
</dbReference>
<dbReference type="CDD" id="cd00143">
    <property type="entry name" value="PP2Cc"/>
    <property type="match status" value="1"/>
</dbReference>
<feature type="region of interest" description="Disordered" evidence="1">
    <location>
        <begin position="37"/>
        <end position="60"/>
    </location>
</feature>
<dbReference type="Ensembl" id="ENSEBUT00000017768.1">
    <property type="protein sequence ID" value="ENSEBUP00000017192.1"/>
    <property type="gene ID" value="ENSEBUG00000010746.1"/>
</dbReference>
<name>A0A8C4QMR1_EPTBU</name>
<feature type="compositionally biased region" description="Low complexity" evidence="1">
    <location>
        <begin position="43"/>
        <end position="57"/>
    </location>
</feature>
<dbReference type="InterPro" id="IPR036457">
    <property type="entry name" value="PPM-type-like_dom_sf"/>
</dbReference>
<evidence type="ECO:0000313" key="3">
    <source>
        <dbReference type="Ensembl" id="ENSEBUP00000017192.1"/>
    </source>
</evidence>
<dbReference type="SUPFAM" id="SSF81606">
    <property type="entry name" value="PP2C-like"/>
    <property type="match status" value="1"/>
</dbReference>
<evidence type="ECO:0000256" key="1">
    <source>
        <dbReference type="SAM" id="MobiDB-lite"/>
    </source>
</evidence>
<proteinExistence type="predicted"/>
<dbReference type="Pfam" id="PF00481">
    <property type="entry name" value="PP2C"/>
    <property type="match status" value="1"/>
</dbReference>
<dbReference type="InterPro" id="IPR001932">
    <property type="entry name" value="PPM-type_phosphatase-like_dom"/>
</dbReference>
<dbReference type="GO" id="GO:0004722">
    <property type="term" value="F:protein serine/threonine phosphatase activity"/>
    <property type="evidence" value="ECO:0007669"/>
    <property type="project" value="InterPro"/>
</dbReference>